<dbReference type="AlphaFoldDB" id="A0A3N4HJR0"/>
<dbReference type="Proteomes" id="UP000275078">
    <property type="component" value="Unassembled WGS sequence"/>
</dbReference>
<dbReference type="OrthoDB" id="291007at2759"/>
<reference evidence="3 4" key="1">
    <citation type="journal article" date="2018" name="Nat. Ecol. Evol.">
        <title>Pezizomycetes genomes reveal the molecular basis of ectomycorrhizal truffle lifestyle.</title>
        <authorList>
            <person name="Murat C."/>
            <person name="Payen T."/>
            <person name="Noel B."/>
            <person name="Kuo A."/>
            <person name="Morin E."/>
            <person name="Chen J."/>
            <person name="Kohler A."/>
            <person name="Krizsan K."/>
            <person name="Balestrini R."/>
            <person name="Da Silva C."/>
            <person name="Montanini B."/>
            <person name="Hainaut M."/>
            <person name="Levati E."/>
            <person name="Barry K.W."/>
            <person name="Belfiori B."/>
            <person name="Cichocki N."/>
            <person name="Clum A."/>
            <person name="Dockter R.B."/>
            <person name="Fauchery L."/>
            <person name="Guy J."/>
            <person name="Iotti M."/>
            <person name="Le Tacon F."/>
            <person name="Lindquist E.A."/>
            <person name="Lipzen A."/>
            <person name="Malagnac F."/>
            <person name="Mello A."/>
            <person name="Molinier V."/>
            <person name="Miyauchi S."/>
            <person name="Poulain J."/>
            <person name="Riccioni C."/>
            <person name="Rubini A."/>
            <person name="Sitrit Y."/>
            <person name="Splivallo R."/>
            <person name="Traeger S."/>
            <person name="Wang M."/>
            <person name="Zifcakova L."/>
            <person name="Wipf D."/>
            <person name="Zambonelli A."/>
            <person name="Paolocci F."/>
            <person name="Nowrousian M."/>
            <person name="Ottonello S."/>
            <person name="Baldrian P."/>
            <person name="Spatafora J.W."/>
            <person name="Henrissat B."/>
            <person name="Nagy L.G."/>
            <person name="Aury J.M."/>
            <person name="Wincker P."/>
            <person name="Grigoriev I.V."/>
            <person name="Bonfante P."/>
            <person name="Martin F.M."/>
        </authorList>
    </citation>
    <scope>NUCLEOTIDE SEQUENCE [LARGE SCALE GENOMIC DNA]</scope>
    <source>
        <strain evidence="3 4">RN42</strain>
    </source>
</reference>
<dbReference type="SUPFAM" id="SSF141086">
    <property type="entry name" value="Agglutinin HPA-like"/>
    <property type="match status" value="2"/>
</dbReference>
<gene>
    <name evidence="3" type="ORF">BJ508DRAFT_419602</name>
</gene>
<dbReference type="PANTHER" id="PTHR46938">
    <property type="entry name" value="DISCOIDIN-1 SUBUNIT A-RELATED-RELATED"/>
    <property type="match status" value="1"/>
</dbReference>
<evidence type="ECO:0000259" key="2">
    <source>
        <dbReference type="Pfam" id="PF09458"/>
    </source>
</evidence>
<evidence type="ECO:0000313" key="4">
    <source>
        <dbReference type="Proteomes" id="UP000275078"/>
    </source>
</evidence>
<proteinExistence type="predicted"/>
<dbReference type="InterPro" id="IPR019019">
    <property type="entry name" value="H-type_lectin_domain"/>
</dbReference>
<dbReference type="Pfam" id="PF09458">
    <property type="entry name" value="H_lectin"/>
    <property type="match status" value="2"/>
</dbReference>
<accession>A0A3N4HJR0</accession>
<dbReference type="Gene3D" id="2.60.40.2080">
    <property type="match status" value="2"/>
</dbReference>
<feature type="compositionally biased region" description="Low complexity" evidence="1">
    <location>
        <begin position="42"/>
        <end position="56"/>
    </location>
</feature>
<feature type="domain" description="H-type lectin" evidence="2">
    <location>
        <begin position="258"/>
        <end position="320"/>
    </location>
</feature>
<evidence type="ECO:0000256" key="1">
    <source>
        <dbReference type="SAM" id="MobiDB-lite"/>
    </source>
</evidence>
<dbReference type="GO" id="GO:0030247">
    <property type="term" value="F:polysaccharide binding"/>
    <property type="evidence" value="ECO:0007669"/>
    <property type="project" value="TreeGrafter"/>
</dbReference>
<keyword evidence="4" id="KW-1185">Reference proteome</keyword>
<dbReference type="InterPro" id="IPR052487">
    <property type="entry name" value="Galactose-binding_lectin"/>
</dbReference>
<dbReference type="GO" id="GO:0046871">
    <property type="term" value="F:N-acetylgalactosamine binding"/>
    <property type="evidence" value="ECO:0007669"/>
    <property type="project" value="TreeGrafter"/>
</dbReference>
<feature type="compositionally biased region" description="Acidic residues" evidence="1">
    <location>
        <begin position="72"/>
        <end position="83"/>
    </location>
</feature>
<feature type="region of interest" description="Disordered" evidence="1">
    <location>
        <begin position="37"/>
        <end position="91"/>
    </location>
</feature>
<feature type="domain" description="H-type lectin" evidence="2">
    <location>
        <begin position="356"/>
        <end position="415"/>
    </location>
</feature>
<dbReference type="GO" id="GO:0070492">
    <property type="term" value="F:oligosaccharide binding"/>
    <property type="evidence" value="ECO:0007669"/>
    <property type="project" value="TreeGrafter"/>
</dbReference>
<name>A0A3N4HJR0_ASCIM</name>
<dbReference type="GO" id="GO:0009986">
    <property type="term" value="C:cell surface"/>
    <property type="evidence" value="ECO:0007669"/>
    <property type="project" value="TreeGrafter"/>
</dbReference>
<dbReference type="GO" id="GO:0098609">
    <property type="term" value="P:cell-cell adhesion"/>
    <property type="evidence" value="ECO:0007669"/>
    <property type="project" value="TreeGrafter"/>
</dbReference>
<dbReference type="InterPro" id="IPR037221">
    <property type="entry name" value="H-type_lectin_dom_sf"/>
</dbReference>
<organism evidence="3 4">
    <name type="scientific">Ascobolus immersus RN42</name>
    <dbReference type="NCBI Taxonomy" id="1160509"/>
    <lineage>
        <taxon>Eukaryota</taxon>
        <taxon>Fungi</taxon>
        <taxon>Dikarya</taxon>
        <taxon>Ascomycota</taxon>
        <taxon>Pezizomycotina</taxon>
        <taxon>Pezizomycetes</taxon>
        <taxon>Pezizales</taxon>
        <taxon>Ascobolaceae</taxon>
        <taxon>Ascobolus</taxon>
    </lineage>
</organism>
<dbReference type="EMBL" id="ML119875">
    <property type="protein sequence ID" value="RPA72170.1"/>
    <property type="molecule type" value="Genomic_DNA"/>
</dbReference>
<protein>
    <recommendedName>
        <fullName evidence="2">H-type lectin domain-containing protein</fullName>
    </recommendedName>
</protein>
<dbReference type="GO" id="GO:0098636">
    <property type="term" value="C:protein complex involved in cell adhesion"/>
    <property type="evidence" value="ECO:0007669"/>
    <property type="project" value="TreeGrafter"/>
</dbReference>
<evidence type="ECO:0000313" key="3">
    <source>
        <dbReference type="EMBL" id="RPA72170.1"/>
    </source>
</evidence>
<sequence length="417" mass="45827">MAHIPLWKTVCSLHGESPGTHGCRVCLQSVVEQMGEGYGANSGETTPTGMMTPSTTADTNVPDMESLRIDESDNDTVGDEDCDGHDGEKLGNSGLDESVIVDRIGGLFQQLSDEARMDAIARLSQAHSATPTIGKGTYDPVLYQTTFDMISYHKRHLLGVPEVVVALTGFSTLCPPYECFDLFLSVANQRKSVFELQLSTRDALGTPLIGSVCYDWLELPTGGTKEGSWQHGVWRWSFPRYGSLTVLETDMSDIEGVCFDMSYEEVPEVVLFISGFKTEPVHNLRFKISTSNVTKTGFRVKASTWLDSELYDLSVTWLAYPSGTKHVHSGSVSTSPCGNSKKPQQINMGYESFPAGKFTKPPKVMVGLNYLDLEHGTEQNIKSFVSNVTHLGMCWNVDSWDDTVIYGGGFSYLAIEE</sequence>
<dbReference type="PANTHER" id="PTHR46938:SF2">
    <property type="entry name" value="DISCOIDIN-2"/>
    <property type="match status" value="1"/>
</dbReference>